<evidence type="ECO:0000256" key="6">
    <source>
        <dbReference type="ARBA" id="ARBA00023054"/>
    </source>
</evidence>
<feature type="binding site" evidence="7">
    <location>
        <begin position="350"/>
        <end position="351"/>
    </location>
    <ligand>
        <name>ATP</name>
        <dbReference type="ChEBI" id="CHEBI:30616"/>
    </ligand>
</feature>
<dbReference type="PANTHER" id="PTHR12272">
    <property type="entry name" value="DEADENYLATION COMPLEX SUBUNIT PAN3"/>
    <property type="match status" value="1"/>
</dbReference>
<dbReference type="InterPro" id="IPR041332">
    <property type="entry name" value="Pan3_CK"/>
</dbReference>
<evidence type="ECO:0000256" key="1">
    <source>
        <dbReference type="ARBA" id="ARBA00004496"/>
    </source>
</evidence>
<dbReference type="Gene3D" id="1.10.287.3700">
    <property type="match status" value="1"/>
</dbReference>
<dbReference type="Proteomes" id="UP001302126">
    <property type="component" value="Unassembled WGS sequence"/>
</dbReference>
<comment type="domain">
    <text evidence="7">Contains a pseudokinase domain. The protein kinase domain is predicted to be catalytically inactive because some of the residues important for catalytic activity are substituted and it lacks the equivalent of the binding site for a peptide substrate. However, it has retained an ATP-binding site and ATP-binding is required for mRNA degradation, stimulating the activity of the PAN2 nuclease in vitro. The nucleotide-binding site is juxtaposed to the RNase active site of PAN2 in the complex and may actually bind nucleosides of a poly(A) RNA rather than ATP, feeding the poly(A)-tail to the active site of the deadenylase and thus increasing the efficiency with which this distributive enzyme degrades oligo(A) RNAs.</text>
</comment>
<comment type="subcellular location">
    <subcellularLocation>
        <location evidence="1 7">Cytoplasm</location>
    </subcellularLocation>
</comment>
<dbReference type="AlphaFoldDB" id="A0AAN7AIZ7"/>
<dbReference type="Pfam" id="PF18101">
    <property type="entry name" value="Pan3_CK"/>
    <property type="match status" value="1"/>
</dbReference>
<dbReference type="EMBL" id="MU864381">
    <property type="protein sequence ID" value="KAK4188948.1"/>
    <property type="molecule type" value="Genomic_DNA"/>
</dbReference>
<dbReference type="InterPro" id="IPR030844">
    <property type="entry name" value="PAN3"/>
</dbReference>
<feature type="binding site" evidence="7">
    <location>
        <position position="236"/>
    </location>
    <ligand>
        <name>ATP</name>
        <dbReference type="ChEBI" id="CHEBI:30616"/>
    </ligand>
</feature>
<dbReference type="GO" id="GO:0008143">
    <property type="term" value="F:poly(A) binding"/>
    <property type="evidence" value="ECO:0007669"/>
    <property type="project" value="TreeGrafter"/>
</dbReference>
<comment type="similarity">
    <text evidence="7">Belongs to the protein kinase superfamily. PAN3 family.</text>
</comment>
<evidence type="ECO:0000256" key="5">
    <source>
        <dbReference type="ARBA" id="ARBA00022840"/>
    </source>
</evidence>
<comment type="domain">
    <text evidence="7">The N-terminal zinc finger binds to poly(A) RNA.</text>
</comment>
<dbReference type="InterPro" id="IPR000719">
    <property type="entry name" value="Prot_kinase_dom"/>
</dbReference>
<dbReference type="GO" id="GO:0031251">
    <property type="term" value="C:PAN complex"/>
    <property type="evidence" value="ECO:0007669"/>
    <property type="project" value="UniProtKB-UniRule"/>
</dbReference>
<dbReference type="GO" id="GO:0005524">
    <property type="term" value="F:ATP binding"/>
    <property type="evidence" value="ECO:0007669"/>
    <property type="project" value="UniProtKB-UniRule"/>
</dbReference>
<feature type="region of interest" description="Disordered" evidence="8">
    <location>
        <begin position="1"/>
        <end position="50"/>
    </location>
</feature>
<comment type="function">
    <text evidence="7">Regulatory subunit of the poly(A)-nuclease (PAN) deadenylation complex, one of two cytoplasmic mRNA deadenylases involved in mRNA turnover. PAN specifically shortens poly(A) tails of RNA and the activity is stimulated by poly(A)-binding protein PAB1. PAN deadenylation is followed by rapid degradation of the shortened mRNA tails by the CCR4-NOT complex. Deadenylated mRNAs are then degraded by two alternative mechanisms, namely exosome-mediated 3'-5' exonucleolytic degradation, or deadenlyation-dependent mRNA decaping and subsequent 5'-3' exonucleolytic degradation by XRN1. May also be involved in post-transcriptional maturation of mRNA poly(A) tails. PAN3 acts as a positive regulator for PAN activity, recruiting the catalytic subunit PAN2 to mRNA via its interaction with RNA and with PAB1.</text>
</comment>
<keyword evidence="4 7" id="KW-0547">Nucleotide-binding</keyword>
<evidence type="ECO:0000256" key="8">
    <source>
        <dbReference type="SAM" id="MobiDB-lite"/>
    </source>
</evidence>
<keyword evidence="11" id="KW-1185">Reference proteome</keyword>
<dbReference type="GO" id="GO:0004672">
    <property type="term" value="F:protein kinase activity"/>
    <property type="evidence" value="ECO:0007669"/>
    <property type="project" value="InterPro"/>
</dbReference>
<reference evidence="10" key="1">
    <citation type="journal article" date="2023" name="Mol. Phylogenet. Evol.">
        <title>Genome-scale phylogeny and comparative genomics of the fungal order Sordariales.</title>
        <authorList>
            <person name="Hensen N."/>
            <person name="Bonometti L."/>
            <person name="Westerberg I."/>
            <person name="Brannstrom I.O."/>
            <person name="Guillou S."/>
            <person name="Cros-Aarteil S."/>
            <person name="Calhoun S."/>
            <person name="Haridas S."/>
            <person name="Kuo A."/>
            <person name="Mondo S."/>
            <person name="Pangilinan J."/>
            <person name="Riley R."/>
            <person name="LaButti K."/>
            <person name="Andreopoulos B."/>
            <person name="Lipzen A."/>
            <person name="Chen C."/>
            <person name="Yan M."/>
            <person name="Daum C."/>
            <person name="Ng V."/>
            <person name="Clum A."/>
            <person name="Steindorff A."/>
            <person name="Ohm R.A."/>
            <person name="Martin F."/>
            <person name="Silar P."/>
            <person name="Natvig D.O."/>
            <person name="Lalanne C."/>
            <person name="Gautier V."/>
            <person name="Ament-Velasquez S.L."/>
            <person name="Kruys A."/>
            <person name="Hutchinson M.I."/>
            <person name="Powell A.J."/>
            <person name="Barry K."/>
            <person name="Miller A.N."/>
            <person name="Grigoriev I.V."/>
            <person name="Debuchy R."/>
            <person name="Gladieux P."/>
            <person name="Hiltunen Thoren M."/>
            <person name="Johannesson H."/>
        </authorList>
    </citation>
    <scope>NUCLEOTIDE SEQUENCE</scope>
    <source>
        <strain evidence="10">PSN309</strain>
    </source>
</reference>
<dbReference type="GO" id="GO:0006397">
    <property type="term" value="P:mRNA processing"/>
    <property type="evidence" value="ECO:0007669"/>
    <property type="project" value="UniProtKB-KW"/>
</dbReference>
<dbReference type="PANTHER" id="PTHR12272:SF11">
    <property type="entry name" value="PAN2-PAN3 DEADENYLATION COMPLEX SUBUNIT PAN3"/>
    <property type="match status" value="1"/>
</dbReference>
<proteinExistence type="inferred from homology"/>
<keyword evidence="3 7" id="KW-0507">mRNA processing</keyword>
<feature type="compositionally biased region" description="Polar residues" evidence="8">
    <location>
        <begin position="25"/>
        <end position="34"/>
    </location>
</feature>
<evidence type="ECO:0000256" key="3">
    <source>
        <dbReference type="ARBA" id="ARBA00022664"/>
    </source>
</evidence>
<comment type="subunit">
    <text evidence="7">Homodimer. Forms a heterotrimer with a catalytic subunit PAN2 to form the poly(A)-nuclease (PAN) deadenylation complex. Interacts (via PAM-2 motif) with poly(A)-binding protein PAB1 (via PABC domain), conferring substrate specificity of the enzyme complex.</text>
</comment>
<name>A0AAN7AIZ7_9PEZI</name>
<feature type="compositionally biased region" description="Polar residues" evidence="8">
    <location>
        <begin position="74"/>
        <end position="89"/>
    </location>
</feature>
<feature type="region of interest" description="Knob domain" evidence="7">
    <location>
        <begin position="491"/>
        <end position="593"/>
    </location>
</feature>
<reference evidence="10" key="2">
    <citation type="submission" date="2023-05" db="EMBL/GenBank/DDBJ databases">
        <authorList>
            <consortium name="Lawrence Berkeley National Laboratory"/>
            <person name="Steindorff A."/>
            <person name="Hensen N."/>
            <person name="Bonometti L."/>
            <person name="Westerberg I."/>
            <person name="Brannstrom I.O."/>
            <person name="Guillou S."/>
            <person name="Cros-Aarteil S."/>
            <person name="Calhoun S."/>
            <person name="Haridas S."/>
            <person name="Kuo A."/>
            <person name="Mondo S."/>
            <person name="Pangilinan J."/>
            <person name="Riley R."/>
            <person name="Labutti K."/>
            <person name="Andreopoulos B."/>
            <person name="Lipzen A."/>
            <person name="Chen C."/>
            <person name="Yanf M."/>
            <person name="Daum C."/>
            <person name="Ng V."/>
            <person name="Clum A."/>
            <person name="Ohm R."/>
            <person name="Martin F."/>
            <person name="Silar P."/>
            <person name="Natvig D."/>
            <person name="Lalanne C."/>
            <person name="Gautier V."/>
            <person name="Ament-Velasquez S.L."/>
            <person name="Kruys A."/>
            <person name="Hutchinson M.I."/>
            <person name="Powell A.J."/>
            <person name="Barry K."/>
            <person name="Miller A.N."/>
            <person name="Grigoriev I.V."/>
            <person name="Debuchy R."/>
            <person name="Gladieux P."/>
            <person name="Thoren M.H."/>
            <person name="Johannesson H."/>
        </authorList>
    </citation>
    <scope>NUCLEOTIDE SEQUENCE</scope>
    <source>
        <strain evidence="10">PSN309</strain>
    </source>
</reference>
<accession>A0AAN7AIZ7</accession>
<dbReference type="SMART" id="SM00220">
    <property type="entry name" value="S_TKc"/>
    <property type="match status" value="1"/>
</dbReference>
<feature type="region of interest" description="Disordered" evidence="8">
    <location>
        <begin position="70"/>
        <end position="97"/>
    </location>
</feature>
<evidence type="ECO:0000259" key="9">
    <source>
        <dbReference type="SMART" id="SM00220"/>
    </source>
</evidence>
<keyword evidence="5 7" id="KW-0067">ATP-binding</keyword>
<dbReference type="Gene3D" id="1.10.510.10">
    <property type="entry name" value="Transferase(Phosphotransferase) domain 1"/>
    <property type="match status" value="1"/>
</dbReference>
<organism evidence="10 11">
    <name type="scientific">Podospora australis</name>
    <dbReference type="NCBI Taxonomy" id="1536484"/>
    <lineage>
        <taxon>Eukaryota</taxon>
        <taxon>Fungi</taxon>
        <taxon>Dikarya</taxon>
        <taxon>Ascomycota</taxon>
        <taxon>Pezizomycotina</taxon>
        <taxon>Sordariomycetes</taxon>
        <taxon>Sordariomycetidae</taxon>
        <taxon>Sordariales</taxon>
        <taxon>Podosporaceae</taxon>
        <taxon>Podospora</taxon>
    </lineage>
</organism>
<feature type="coiled-coil region" evidence="7">
    <location>
        <begin position="452"/>
        <end position="490"/>
    </location>
</feature>
<gene>
    <name evidence="7" type="primary">PAN3</name>
    <name evidence="10" type="ORF">QBC35DRAFT_450707</name>
</gene>
<dbReference type="GO" id="GO:0000932">
    <property type="term" value="C:P-body"/>
    <property type="evidence" value="ECO:0007669"/>
    <property type="project" value="TreeGrafter"/>
</dbReference>
<feature type="binding site" evidence="7">
    <location>
        <begin position="286"/>
        <end position="293"/>
    </location>
    <ligand>
        <name>ATP</name>
        <dbReference type="ChEBI" id="CHEBI:30616"/>
    </ligand>
</feature>
<evidence type="ECO:0000256" key="2">
    <source>
        <dbReference type="ARBA" id="ARBA00022490"/>
    </source>
</evidence>
<dbReference type="Gene3D" id="1.20.5.5160">
    <property type="match status" value="1"/>
</dbReference>
<keyword evidence="2 7" id="KW-0963">Cytoplasm</keyword>
<evidence type="ECO:0000256" key="4">
    <source>
        <dbReference type="ARBA" id="ARBA00022741"/>
    </source>
</evidence>
<comment type="domain">
    <text evidence="7">The pseudokinase domain, the coiled-coil (CC), and C-terminal knob domain (CK) form a structural unit (PKC) that forms an extensive high-affinity interaction surface for PAN2.</text>
</comment>
<feature type="domain" description="Protein kinase" evidence="9">
    <location>
        <begin position="221"/>
        <end position="447"/>
    </location>
</feature>
<comment type="caution">
    <text evidence="7">Lacks conserved residue(s) required for the propagation of feature annotation.</text>
</comment>
<dbReference type="SUPFAM" id="SSF56112">
    <property type="entry name" value="Protein kinase-like (PK-like)"/>
    <property type="match status" value="1"/>
</dbReference>
<sequence>MSKKPFNVESPSFTPSGQHGGPPKKSSTLSSQAANAAPFTPRGTSHSAATVKHNSDSLFNPASIREFTPHNYDVGNNATPNAPATQESSGMYPDPFTMNPVGAALPQTSQFNPYANDHGGIAGPGAQYYSAAAQFGSRAQQPPNYHLYQPFDSYRGDLQPWQRSTYDFFMPAKMREEIQQKMHATLQTVSPSHQVDNWHSLCPLYKKKDKNTKSFHYPSWVYKAMNSRLGRHYALRRLEGYRLTNEKAILNVMKEWKKIKNANIVTVHEAFTTRAWNDSSLIFVFDFHPLSRTLQEHHFPSSSASHNNGRTRGGTPVIPENVLWSYMCQIANALKAIHSNNLAARCLELSKILVTDHHRIRLAACSILDVVQFDSPRPIQELQEEDLTKFGTVMLSLASGTTPAHMVNNNSATLAHLATKYSPNLKEAIEWLLSPATSPTKTIDGFLNGIALQMTNNFDLALQDGDEKYSQLAREVENGRVARLMMKLAQINERGDLGGQPNWSETGERYQLKLFRDYVFHAVDADGKPNLSIGHMLLCMSKLDAGIDEKIVLTSAENETVFIISYKELKQCFERSYNELLKFSKNGLPGPGN</sequence>
<dbReference type="InterPro" id="IPR011009">
    <property type="entry name" value="Kinase-like_dom_sf"/>
</dbReference>
<dbReference type="HAMAP" id="MF_03181">
    <property type="entry name" value="PAN3"/>
    <property type="match status" value="1"/>
</dbReference>
<evidence type="ECO:0000313" key="11">
    <source>
        <dbReference type="Proteomes" id="UP001302126"/>
    </source>
</evidence>
<comment type="caution">
    <text evidence="10">The sequence shown here is derived from an EMBL/GenBank/DDBJ whole genome shotgun (WGS) entry which is preliminary data.</text>
</comment>
<protein>
    <recommendedName>
        <fullName evidence="7">PAN2-PAN3 deadenylation complex subunit PAN3</fullName>
    </recommendedName>
    <alternativeName>
        <fullName evidence="7">PAB1P-dependent poly(A)-specific ribonuclease</fullName>
    </alternativeName>
    <alternativeName>
        <fullName evidence="7">Poly(A)-nuclease deadenylation complex subunit 3</fullName>
        <shortName evidence="7">PAN deadenylation complex subunit 3</shortName>
    </alternativeName>
</protein>
<evidence type="ECO:0000313" key="10">
    <source>
        <dbReference type="EMBL" id="KAK4188948.1"/>
    </source>
</evidence>
<keyword evidence="6 7" id="KW-0175">Coiled coil</keyword>
<dbReference type="GO" id="GO:0000289">
    <property type="term" value="P:nuclear-transcribed mRNA poly(A) tail shortening"/>
    <property type="evidence" value="ECO:0007669"/>
    <property type="project" value="UniProtKB-UniRule"/>
</dbReference>
<evidence type="ECO:0000256" key="7">
    <source>
        <dbReference type="HAMAP-Rule" id="MF_03181"/>
    </source>
</evidence>